<sequence length="210" mass="21975">MPDQLSEEAGQPQARAFPDPALGMHAMFFHPPRHPTAWCGSKPNFFSAATNRAKGVSVESTNAAPIVAPGWCWAAVRESKPARSASLLAANVPVRWSPGAAAPSPWLRLRCAAGVSPPFAHARRASPDSPRGVVLARPSRFPRPTPGNAGTGRHSALHSVRGFQRGKGAPEYVAGRPLHPPSGVAAAKPACHARAPKTPGDHVPCRSVGV</sequence>
<dbReference type="AlphaFoldDB" id="A0A504XTD4"/>
<proteinExistence type="predicted"/>
<feature type="region of interest" description="Disordered" evidence="1">
    <location>
        <begin position="183"/>
        <end position="210"/>
    </location>
</feature>
<reference evidence="3" key="1">
    <citation type="submission" date="2019-02" db="EMBL/GenBank/DDBJ databases">
        <title>FDA dAtabase for Regulatory Grade micrObial Sequences (FDA-ARGOS): Supporting development and validation of Infectious Disease Dx tests.</title>
        <authorList>
            <person name="Duncan R."/>
            <person name="Fisher C."/>
            <person name="Tallon L."/>
            <person name="Sadzewicz L."/>
            <person name="Sengamalay N."/>
            <person name="Ott S."/>
            <person name="Godinez A."/>
            <person name="Nagaraj S."/>
            <person name="Vavikolanu K."/>
            <person name="Nadendla S."/>
            <person name="Aluvathingal J."/>
            <person name="Sichtig H."/>
        </authorList>
    </citation>
    <scope>NUCLEOTIDE SEQUENCE [LARGE SCALE GENOMIC DNA]</scope>
    <source>
        <strain evidence="3">FDAARGOS_361</strain>
    </source>
</reference>
<protein>
    <submittedName>
        <fullName evidence="2">Uncharacterized protein</fullName>
    </submittedName>
</protein>
<name>A0A504XTD4_LEIDO</name>
<dbReference type="Proteomes" id="UP000318447">
    <property type="component" value="Unassembled WGS sequence"/>
</dbReference>
<feature type="compositionally biased region" description="Low complexity" evidence="1">
    <location>
        <begin position="185"/>
        <end position="197"/>
    </location>
</feature>
<accession>A0A504XTD4</accession>
<organism evidence="2 3">
    <name type="scientific">Leishmania donovani</name>
    <dbReference type="NCBI Taxonomy" id="5661"/>
    <lineage>
        <taxon>Eukaryota</taxon>
        <taxon>Discoba</taxon>
        <taxon>Euglenozoa</taxon>
        <taxon>Kinetoplastea</taxon>
        <taxon>Metakinetoplastina</taxon>
        <taxon>Trypanosomatida</taxon>
        <taxon>Trypanosomatidae</taxon>
        <taxon>Leishmaniinae</taxon>
        <taxon>Leishmania</taxon>
    </lineage>
</organism>
<comment type="caution">
    <text evidence="2">The sequence shown here is derived from an EMBL/GenBank/DDBJ whole genome shotgun (WGS) entry which is preliminary data.</text>
</comment>
<gene>
    <name evidence="2" type="ORF">CGC21_5240</name>
</gene>
<evidence type="ECO:0000313" key="3">
    <source>
        <dbReference type="Proteomes" id="UP000318447"/>
    </source>
</evidence>
<feature type="region of interest" description="Disordered" evidence="1">
    <location>
        <begin position="121"/>
        <end position="155"/>
    </location>
</feature>
<dbReference type="EMBL" id="RHLC01000025">
    <property type="protein sequence ID" value="TPP50558.1"/>
    <property type="molecule type" value="Genomic_DNA"/>
</dbReference>
<evidence type="ECO:0000313" key="2">
    <source>
        <dbReference type="EMBL" id="TPP50558.1"/>
    </source>
</evidence>
<evidence type="ECO:0000256" key="1">
    <source>
        <dbReference type="SAM" id="MobiDB-lite"/>
    </source>
</evidence>